<comment type="caution">
    <text evidence="2">The sequence shown here is derived from an EMBL/GenBank/DDBJ whole genome shotgun (WGS) entry which is preliminary data.</text>
</comment>
<organism evidence="2 3">
    <name type="scientific">Araneus ventricosus</name>
    <name type="common">Orbweaver spider</name>
    <name type="synonym">Epeira ventricosa</name>
    <dbReference type="NCBI Taxonomy" id="182803"/>
    <lineage>
        <taxon>Eukaryota</taxon>
        <taxon>Metazoa</taxon>
        <taxon>Ecdysozoa</taxon>
        <taxon>Arthropoda</taxon>
        <taxon>Chelicerata</taxon>
        <taxon>Arachnida</taxon>
        <taxon>Araneae</taxon>
        <taxon>Araneomorphae</taxon>
        <taxon>Entelegynae</taxon>
        <taxon>Araneoidea</taxon>
        <taxon>Araneidae</taxon>
        <taxon>Araneus</taxon>
    </lineage>
</organism>
<protein>
    <submittedName>
        <fullName evidence="2">Uncharacterized protein</fullName>
    </submittedName>
</protein>
<sequence length="117" mass="13509">MFHGYVENKETKEFRWDREEKTDDPSHEQNGFLMKPKQKKTPVSTGKGKEERKNLSSYTLRQINHFSNATPPLQIKPSSAMQLPSTYQTNDTSCTRFLLLTNVLKRCLRYQAGLKGG</sequence>
<feature type="region of interest" description="Disordered" evidence="1">
    <location>
        <begin position="68"/>
        <end position="87"/>
    </location>
</feature>
<dbReference type="Proteomes" id="UP000499080">
    <property type="component" value="Unassembled WGS sequence"/>
</dbReference>
<evidence type="ECO:0000256" key="1">
    <source>
        <dbReference type="SAM" id="MobiDB-lite"/>
    </source>
</evidence>
<keyword evidence="3" id="KW-1185">Reference proteome</keyword>
<gene>
    <name evidence="2" type="ORF">AVEN_77360_1</name>
</gene>
<dbReference type="AlphaFoldDB" id="A0A4Y2C8R1"/>
<feature type="region of interest" description="Disordered" evidence="1">
    <location>
        <begin position="1"/>
        <end position="54"/>
    </location>
</feature>
<feature type="compositionally biased region" description="Basic and acidic residues" evidence="1">
    <location>
        <begin position="1"/>
        <end position="27"/>
    </location>
</feature>
<proteinExistence type="predicted"/>
<dbReference type="OrthoDB" id="10502883at2759"/>
<name>A0A4Y2C8R1_ARAVE</name>
<evidence type="ECO:0000313" key="3">
    <source>
        <dbReference type="Proteomes" id="UP000499080"/>
    </source>
</evidence>
<reference evidence="2 3" key="1">
    <citation type="journal article" date="2019" name="Sci. Rep.">
        <title>Orb-weaving spider Araneus ventricosus genome elucidates the spidroin gene catalogue.</title>
        <authorList>
            <person name="Kono N."/>
            <person name="Nakamura H."/>
            <person name="Ohtoshi R."/>
            <person name="Moran D.A.P."/>
            <person name="Shinohara A."/>
            <person name="Yoshida Y."/>
            <person name="Fujiwara M."/>
            <person name="Mori M."/>
            <person name="Tomita M."/>
            <person name="Arakawa K."/>
        </authorList>
    </citation>
    <scope>NUCLEOTIDE SEQUENCE [LARGE SCALE GENOMIC DNA]</scope>
</reference>
<dbReference type="EMBL" id="BGPR01000158">
    <property type="protein sequence ID" value="GBM00550.1"/>
    <property type="molecule type" value="Genomic_DNA"/>
</dbReference>
<evidence type="ECO:0000313" key="2">
    <source>
        <dbReference type="EMBL" id="GBM00550.1"/>
    </source>
</evidence>
<accession>A0A4Y2C8R1</accession>